<dbReference type="Pfam" id="PF01298">
    <property type="entry name" value="TbpB_B_D"/>
    <property type="match status" value="1"/>
</dbReference>
<reference evidence="5" key="1">
    <citation type="submission" date="2017-09" db="EMBL/GenBank/DDBJ databases">
        <title>FDA dAtabase for Regulatory Grade micrObial Sequences (FDA-ARGOS): Supporting development and validation of Infectious Disease Dx tests.</title>
        <authorList>
            <person name="Minogue T."/>
            <person name="Wolcott M."/>
            <person name="Wasieloski L."/>
            <person name="Aguilar W."/>
            <person name="Moore D."/>
            <person name="Tallon L."/>
            <person name="Sadzewicz L."/>
            <person name="Ott S."/>
            <person name="Zhao X."/>
            <person name="Nagaraj S."/>
            <person name="Vavikolanu K."/>
            <person name="Aluvathingal J."/>
            <person name="Nadendla S."/>
            <person name="Sichtig H."/>
        </authorList>
    </citation>
    <scope>NUCLEOTIDE SEQUENCE [LARGE SCALE GENOMIC DNA]</scope>
    <source>
        <strain evidence="5">FDAARGOS_404</strain>
    </source>
</reference>
<dbReference type="InterPro" id="IPR001677">
    <property type="entry name" value="TbpB_B_D"/>
</dbReference>
<comment type="caution">
    <text evidence="4">The sequence shown here is derived from an EMBL/GenBank/DDBJ whole genome shotgun (WGS) entry which is preliminary data.</text>
</comment>
<dbReference type="SUPFAM" id="SSF56925">
    <property type="entry name" value="OMPA-like"/>
    <property type="match status" value="1"/>
</dbReference>
<feature type="region of interest" description="Disordered" evidence="1">
    <location>
        <begin position="23"/>
        <end position="76"/>
    </location>
</feature>
<protein>
    <recommendedName>
        <fullName evidence="3">Transferrin-binding protein B C-lobe/N-lobe beta-barrel domain-containing protein</fullName>
    </recommendedName>
</protein>
<feature type="domain" description="Transferrin-binding protein B C-lobe/N-lobe beta-barrel" evidence="3">
    <location>
        <begin position="141"/>
        <end position="254"/>
    </location>
</feature>
<feature type="compositionally biased region" description="Low complexity" evidence="1">
    <location>
        <begin position="50"/>
        <end position="67"/>
    </location>
</feature>
<evidence type="ECO:0000313" key="4">
    <source>
        <dbReference type="EMBL" id="PHH04025.1"/>
    </source>
</evidence>
<sequence length="255" mass="26057">MGILKPGLLLTAFVLTACGGGGGGGGGGGSDSTPPVTTAPVQTDNGNTDTTPETPVTAPETPATAPVSLTTGGTISGWTYTTPEGREYVMRGTGISAGLVQTQRLTRDDHSPVSSTSWCCGRMSYTTFGTWTQYEKGQHDVFYTGDATLAANVPTQGTATYVGHGMRENNLSDARFDIDFAAKTINGTLAGNDTFGSEVAMQGNIANGGFTGNAQSGGQEGTFTGHFNGPTAEELGGLAQFADTTKNASFGATRQ</sequence>
<dbReference type="PROSITE" id="PS51257">
    <property type="entry name" value="PROKAR_LIPOPROTEIN"/>
    <property type="match status" value="1"/>
</dbReference>
<name>A0A855EJM9_9ENTR</name>
<dbReference type="Proteomes" id="UP000222768">
    <property type="component" value="Unassembled WGS sequence"/>
</dbReference>
<evidence type="ECO:0000256" key="2">
    <source>
        <dbReference type="SAM" id="SignalP"/>
    </source>
</evidence>
<keyword evidence="2" id="KW-0732">Signal</keyword>
<dbReference type="EMBL" id="PDLK01000002">
    <property type="protein sequence ID" value="PHH04025.1"/>
    <property type="molecule type" value="Genomic_DNA"/>
</dbReference>
<evidence type="ECO:0000256" key="1">
    <source>
        <dbReference type="SAM" id="MobiDB-lite"/>
    </source>
</evidence>
<dbReference type="InterPro" id="IPR011250">
    <property type="entry name" value="OMP/PagP_B-barrel"/>
</dbReference>
<evidence type="ECO:0000313" key="5">
    <source>
        <dbReference type="Proteomes" id="UP000222768"/>
    </source>
</evidence>
<dbReference type="InterPro" id="IPR054843">
    <property type="entry name" value="Slam_hemophilin_C"/>
</dbReference>
<proteinExistence type="predicted"/>
<dbReference type="RefSeq" id="WP_051916141.1">
    <property type="nucleotide sequence ID" value="NZ_CP083630.1"/>
</dbReference>
<dbReference type="Gene3D" id="2.40.160.90">
    <property type="match status" value="1"/>
</dbReference>
<dbReference type="NCBIfam" id="NF041636">
    <property type="entry name" value="slam_lipo"/>
    <property type="match status" value="1"/>
</dbReference>
<gene>
    <name evidence="4" type="ORF">CRX53_08600</name>
</gene>
<feature type="compositionally biased region" description="Polar residues" evidence="1">
    <location>
        <begin position="31"/>
        <end position="49"/>
    </location>
</feature>
<accession>A0A855EJM9</accession>
<dbReference type="AlphaFoldDB" id="A0A855EJM9"/>
<evidence type="ECO:0000259" key="3">
    <source>
        <dbReference type="Pfam" id="PF01298"/>
    </source>
</evidence>
<organism evidence="4 5">
    <name type="scientific">Leclercia adecarboxylata</name>
    <dbReference type="NCBI Taxonomy" id="83655"/>
    <lineage>
        <taxon>Bacteria</taxon>
        <taxon>Pseudomonadati</taxon>
        <taxon>Pseudomonadota</taxon>
        <taxon>Gammaproteobacteria</taxon>
        <taxon>Enterobacterales</taxon>
        <taxon>Enterobacteriaceae</taxon>
        <taxon>Leclercia</taxon>
    </lineage>
</organism>
<feature type="chain" id="PRO_5032366208" description="Transferrin-binding protein B C-lobe/N-lobe beta-barrel domain-containing protein" evidence="2">
    <location>
        <begin position="18"/>
        <end position="255"/>
    </location>
</feature>
<feature type="signal peptide" evidence="2">
    <location>
        <begin position="1"/>
        <end position="17"/>
    </location>
</feature>